<dbReference type="GO" id="GO:0007368">
    <property type="term" value="P:determination of left/right symmetry"/>
    <property type="evidence" value="ECO:0007669"/>
    <property type="project" value="TreeGrafter"/>
</dbReference>
<dbReference type="GO" id="GO:0036158">
    <property type="term" value="P:outer dynein arm assembly"/>
    <property type="evidence" value="ECO:0007669"/>
    <property type="project" value="TreeGrafter"/>
</dbReference>
<evidence type="ECO:0000313" key="1">
    <source>
        <dbReference type="Ensembl" id="ENSCCNP00000028970.1"/>
    </source>
</evidence>
<proteinExistence type="predicted"/>
<dbReference type="InterPro" id="IPR008978">
    <property type="entry name" value="HSP20-like_chaperone"/>
</dbReference>
<dbReference type="SUPFAM" id="SSF49764">
    <property type="entry name" value="HSP20-like chaperones"/>
    <property type="match status" value="1"/>
</dbReference>
<reference evidence="1" key="1">
    <citation type="submission" date="2023-09" db="UniProtKB">
        <authorList>
            <consortium name="Ensembl"/>
        </authorList>
    </citation>
    <scope>IDENTIFICATION</scope>
</reference>
<dbReference type="PANTHER" id="PTHR46492">
    <property type="entry name" value="DYNEIN ASSEMBLY FACTOR 4, AXONEMAL"/>
    <property type="match status" value="1"/>
</dbReference>
<name>A0A8C0ZYH7_CASCN</name>
<dbReference type="GO" id="GO:0030331">
    <property type="term" value="F:nuclear estrogen receptor binding"/>
    <property type="evidence" value="ECO:0007669"/>
    <property type="project" value="TreeGrafter"/>
</dbReference>
<dbReference type="GO" id="GO:0005576">
    <property type="term" value="C:extracellular region"/>
    <property type="evidence" value="ECO:0007669"/>
    <property type="project" value="GOC"/>
</dbReference>
<accession>A0A8C0ZYH7</accession>
<sequence length="92" mass="10250">MPLLVSNYSWQQTKASVFLSLPLRGVCVRDADVFCAENYLKTKRAAKQRLGMTLLSLPCVKKKRSCGRPFVYQVVSVLLNHVRLPGHGGSCL</sequence>
<dbReference type="PANTHER" id="PTHR46492:SF1">
    <property type="entry name" value="DYNEIN AXONEMAL ASSEMBLY FACTOR 4"/>
    <property type="match status" value="1"/>
</dbReference>
<protein>
    <submittedName>
        <fullName evidence="1">Uncharacterized protein</fullName>
    </submittedName>
</protein>
<dbReference type="GO" id="GO:0036159">
    <property type="term" value="P:inner dynein arm assembly"/>
    <property type="evidence" value="ECO:0007669"/>
    <property type="project" value="TreeGrafter"/>
</dbReference>
<dbReference type="Ensembl" id="ENSCCNT00000036546.1">
    <property type="protein sequence ID" value="ENSCCNP00000028970.1"/>
    <property type="gene ID" value="ENSCCNG00000027825.1"/>
</dbReference>
<dbReference type="GO" id="GO:0007507">
    <property type="term" value="P:heart development"/>
    <property type="evidence" value="ECO:0007669"/>
    <property type="project" value="TreeGrafter"/>
</dbReference>
<dbReference type="InterPro" id="IPR052004">
    <property type="entry name" value="Dynein_assembly_factor_4"/>
</dbReference>
<dbReference type="GO" id="GO:0003351">
    <property type="term" value="P:epithelial cilium movement involved in extracellular fluid movement"/>
    <property type="evidence" value="ECO:0007669"/>
    <property type="project" value="TreeGrafter"/>
</dbReference>
<dbReference type="AlphaFoldDB" id="A0A8C0ZYH7"/>
<organism evidence="1">
    <name type="scientific">Castor canadensis</name>
    <name type="common">American beaver</name>
    <dbReference type="NCBI Taxonomy" id="51338"/>
    <lineage>
        <taxon>Eukaryota</taxon>
        <taxon>Metazoa</taxon>
        <taxon>Chordata</taxon>
        <taxon>Craniata</taxon>
        <taxon>Vertebrata</taxon>
        <taxon>Euteleostomi</taxon>
        <taxon>Mammalia</taxon>
        <taxon>Eutheria</taxon>
        <taxon>Euarchontoglires</taxon>
        <taxon>Glires</taxon>
        <taxon>Rodentia</taxon>
        <taxon>Castorimorpha</taxon>
        <taxon>Castoridae</taxon>
        <taxon>Castor</taxon>
    </lineage>
</organism>